<dbReference type="Gene3D" id="1.10.510.10">
    <property type="entry name" value="Transferase(Phosphotransferase) domain 1"/>
    <property type="match status" value="1"/>
</dbReference>
<feature type="domain" description="Protein kinase" evidence="6">
    <location>
        <begin position="67"/>
        <end position="385"/>
    </location>
</feature>
<name>A0ABD3BME0_9LAMI</name>
<dbReference type="AlphaFoldDB" id="A0ABD3BME0"/>
<dbReference type="PANTHER" id="PTHR47989">
    <property type="entry name" value="OS01G0750732 PROTEIN"/>
    <property type="match status" value="1"/>
</dbReference>
<dbReference type="InterPro" id="IPR008271">
    <property type="entry name" value="Ser/Thr_kinase_AS"/>
</dbReference>
<accession>A0ABD3BME0</accession>
<dbReference type="EMBL" id="JAVIJP010000081">
    <property type="protein sequence ID" value="KAL3618379.1"/>
    <property type="molecule type" value="Genomic_DNA"/>
</dbReference>
<dbReference type="InterPro" id="IPR000719">
    <property type="entry name" value="Prot_kinase_dom"/>
</dbReference>
<keyword evidence="1" id="KW-0808">Transferase</keyword>
<dbReference type="Pfam" id="PF00069">
    <property type="entry name" value="Pkinase"/>
    <property type="match status" value="1"/>
</dbReference>
<feature type="signal peptide" evidence="5">
    <location>
        <begin position="1"/>
        <end position="15"/>
    </location>
</feature>
<evidence type="ECO:0000256" key="4">
    <source>
        <dbReference type="SAM" id="Phobius"/>
    </source>
</evidence>
<dbReference type="SMART" id="SM00220">
    <property type="entry name" value="S_TKc"/>
    <property type="match status" value="1"/>
</dbReference>
<reference evidence="8" key="1">
    <citation type="journal article" date="2024" name="IScience">
        <title>Strigolactones Initiate the Formation of Haustorium-like Structures in Castilleja.</title>
        <authorList>
            <person name="Buerger M."/>
            <person name="Peterson D."/>
            <person name="Chory J."/>
        </authorList>
    </citation>
    <scope>NUCLEOTIDE SEQUENCE [LARGE SCALE GENOMIC DNA]</scope>
</reference>
<evidence type="ECO:0000256" key="1">
    <source>
        <dbReference type="ARBA" id="ARBA00022527"/>
    </source>
</evidence>
<evidence type="ECO:0000259" key="6">
    <source>
        <dbReference type="PROSITE" id="PS50011"/>
    </source>
</evidence>
<keyword evidence="4" id="KW-0472">Membrane</keyword>
<keyword evidence="5" id="KW-0732">Signal</keyword>
<keyword evidence="8" id="KW-1185">Reference proteome</keyword>
<dbReference type="GO" id="GO:0004674">
    <property type="term" value="F:protein serine/threonine kinase activity"/>
    <property type="evidence" value="ECO:0007669"/>
    <property type="project" value="UniProtKB-KW"/>
</dbReference>
<dbReference type="InterPro" id="IPR011009">
    <property type="entry name" value="Kinase-like_dom_sf"/>
</dbReference>
<evidence type="ECO:0000313" key="7">
    <source>
        <dbReference type="EMBL" id="KAL3618379.1"/>
    </source>
</evidence>
<keyword evidence="4" id="KW-0812">Transmembrane</keyword>
<dbReference type="Proteomes" id="UP001632038">
    <property type="component" value="Unassembled WGS sequence"/>
</dbReference>
<dbReference type="PROSITE" id="PS00108">
    <property type="entry name" value="PROTEIN_KINASE_ST"/>
    <property type="match status" value="1"/>
</dbReference>
<proteinExistence type="predicted"/>
<feature type="chain" id="PRO_5044832780" description="Protein kinase domain-containing protein" evidence="5">
    <location>
        <begin position="16"/>
        <end position="397"/>
    </location>
</feature>
<keyword evidence="1" id="KW-0723">Serine/threonine-protein kinase</keyword>
<evidence type="ECO:0000313" key="8">
    <source>
        <dbReference type="Proteomes" id="UP001632038"/>
    </source>
</evidence>
<evidence type="ECO:0000256" key="5">
    <source>
        <dbReference type="SAM" id="SignalP"/>
    </source>
</evidence>
<dbReference type="PANTHER" id="PTHR47989:SF27">
    <property type="entry name" value="PROTEIN KINASE DOMAIN-CONTAINING PROTEIN"/>
    <property type="match status" value="1"/>
</dbReference>
<dbReference type="FunFam" id="1.10.510.10:FF:000223">
    <property type="entry name" value="probable receptor-like protein kinase At1g80640"/>
    <property type="match status" value="1"/>
</dbReference>
<dbReference type="PROSITE" id="PS50011">
    <property type="entry name" value="PROTEIN_KINASE_DOM"/>
    <property type="match status" value="1"/>
</dbReference>
<keyword evidence="1" id="KW-0418">Kinase</keyword>
<dbReference type="Gene3D" id="3.30.200.20">
    <property type="entry name" value="Phosphorylase Kinase, domain 1"/>
    <property type="match status" value="1"/>
</dbReference>
<sequence>MRVLLLLAMPIWVFSSPQFSAPVYPPVGNPSFGNDKDDSFNVSADWIARSPVAEIKVVHHHNLNKKILVTIVAASSLLGAILLLLSCFTLYRLKSLKKINAKSDHSSESAKGISLAPALDKFPYSRVGLKKGSIAPIDYQTLVVATNNFDEGKLLGEGGLGRVYKAHFNGHFQAAVKKICADWKEAERQFENEVQLLRPSRRTTLTWHMRMKIALDIARGLEYLHELCNPPVIHRDLKSSNILLDSNFNAKIADFGIAITGGSSNKANIKLTGTLGYVAPEYLLDGKLTDKSDVYAFGVILLELLMGRRPVEKIGENQCQSIVTWATPLLTDRSKLPIIVDQSIRDTMDLKHLYQVAAIAVLCVQPEPGYRPLITDVLHSLNPIVPVELGGSLRSNI</sequence>
<organism evidence="7 8">
    <name type="scientific">Castilleja foliolosa</name>
    <dbReference type="NCBI Taxonomy" id="1961234"/>
    <lineage>
        <taxon>Eukaryota</taxon>
        <taxon>Viridiplantae</taxon>
        <taxon>Streptophyta</taxon>
        <taxon>Embryophyta</taxon>
        <taxon>Tracheophyta</taxon>
        <taxon>Spermatophyta</taxon>
        <taxon>Magnoliopsida</taxon>
        <taxon>eudicotyledons</taxon>
        <taxon>Gunneridae</taxon>
        <taxon>Pentapetalae</taxon>
        <taxon>asterids</taxon>
        <taxon>lamiids</taxon>
        <taxon>Lamiales</taxon>
        <taxon>Orobanchaceae</taxon>
        <taxon>Pedicularideae</taxon>
        <taxon>Castillejinae</taxon>
        <taxon>Castilleja</taxon>
    </lineage>
</organism>
<evidence type="ECO:0000256" key="3">
    <source>
        <dbReference type="ARBA" id="ARBA00022840"/>
    </source>
</evidence>
<dbReference type="GO" id="GO:0005524">
    <property type="term" value="F:ATP binding"/>
    <property type="evidence" value="ECO:0007669"/>
    <property type="project" value="UniProtKB-KW"/>
</dbReference>
<feature type="transmembrane region" description="Helical" evidence="4">
    <location>
        <begin position="67"/>
        <end position="91"/>
    </location>
</feature>
<gene>
    <name evidence="7" type="ORF">CASFOL_038700</name>
</gene>
<keyword evidence="3" id="KW-0067">ATP-binding</keyword>
<comment type="caution">
    <text evidence="7">The sequence shown here is derived from an EMBL/GenBank/DDBJ whole genome shotgun (WGS) entry which is preliminary data.</text>
</comment>
<protein>
    <recommendedName>
        <fullName evidence="6">Protein kinase domain-containing protein</fullName>
    </recommendedName>
</protein>
<keyword evidence="2" id="KW-0547">Nucleotide-binding</keyword>
<dbReference type="SUPFAM" id="SSF56112">
    <property type="entry name" value="Protein kinase-like (PK-like)"/>
    <property type="match status" value="1"/>
</dbReference>
<evidence type="ECO:0000256" key="2">
    <source>
        <dbReference type="ARBA" id="ARBA00022741"/>
    </source>
</evidence>
<keyword evidence="4" id="KW-1133">Transmembrane helix</keyword>